<evidence type="ECO:0000313" key="2">
    <source>
        <dbReference type="EMBL" id="CAE0504226.1"/>
    </source>
</evidence>
<gene>
    <name evidence="2" type="ORF">DTER00134_LOCUS19299</name>
    <name evidence="3" type="ORF">DTER00134_LOCUS19302</name>
</gene>
<evidence type="ECO:0000256" key="1">
    <source>
        <dbReference type="SAM" id="MobiDB-lite"/>
    </source>
</evidence>
<proteinExistence type="predicted"/>
<organism evidence="2">
    <name type="scientific">Dunaliella tertiolecta</name>
    <name type="common">Green alga</name>
    <dbReference type="NCBI Taxonomy" id="3047"/>
    <lineage>
        <taxon>Eukaryota</taxon>
        <taxon>Viridiplantae</taxon>
        <taxon>Chlorophyta</taxon>
        <taxon>core chlorophytes</taxon>
        <taxon>Chlorophyceae</taxon>
        <taxon>CS clade</taxon>
        <taxon>Chlamydomonadales</taxon>
        <taxon>Dunaliellaceae</taxon>
        <taxon>Dunaliella</taxon>
    </lineage>
</organism>
<accession>A0A6S8NZ14</accession>
<evidence type="ECO:0000313" key="3">
    <source>
        <dbReference type="EMBL" id="CAE0504229.1"/>
    </source>
</evidence>
<reference evidence="2" key="1">
    <citation type="submission" date="2021-01" db="EMBL/GenBank/DDBJ databases">
        <authorList>
            <person name="Corre E."/>
            <person name="Pelletier E."/>
            <person name="Niang G."/>
            <person name="Scheremetjew M."/>
            <person name="Finn R."/>
            <person name="Kale V."/>
            <person name="Holt S."/>
            <person name="Cochrane G."/>
            <person name="Meng A."/>
            <person name="Brown T."/>
            <person name="Cohen L."/>
        </authorList>
    </citation>
    <scope>NUCLEOTIDE SEQUENCE</scope>
    <source>
        <strain evidence="2">CCMP1320</strain>
    </source>
</reference>
<dbReference type="EMBL" id="HBIP01031763">
    <property type="protein sequence ID" value="CAE0504229.1"/>
    <property type="molecule type" value="Transcribed_RNA"/>
</dbReference>
<feature type="compositionally biased region" description="Basic and acidic residues" evidence="1">
    <location>
        <begin position="359"/>
        <end position="376"/>
    </location>
</feature>
<feature type="compositionally biased region" description="Low complexity" evidence="1">
    <location>
        <begin position="384"/>
        <end position="397"/>
    </location>
</feature>
<protein>
    <submittedName>
        <fullName evidence="2">Uncharacterized protein</fullName>
    </submittedName>
</protein>
<dbReference type="AlphaFoldDB" id="A0A6S8NZ14"/>
<feature type="region of interest" description="Disordered" evidence="1">
    <location>
        <begin position="359"/>
        <end position="403"/>
    </location>
</feature>
<name>A0A6S8NZ14_DUNTE</name>
<sequence length="403" mass="45092">MVILKQSSPARRILYTRPLLLRNRFASLASDAPSPHTDAMMAQDMPNTQLLAEMRTMMTDMRTMMTATEEKVALSVANLSTQVHEVTNEMRDIITQQRSDIDAGRQAHAALAQRVEHIATDISNLRESVTRSSTTRSSGPTADLTYLQKLWNLENKAEQPTIDAISGYAFVKPADGATSSYDTPQKIADTLQYDTSKISQHPKVAGAFRIDTGMTGRAGTLAVTNFVNSRRNLLPRGLYLTREKTTVTLARQKCVKAIRTSLLSTISEHHELKNLKVHEGMNGSNLFLSFSDRKEAFSRSGNSLTYSYPVWEHIPYDEKLNQGMGGFKFDPTNLLNQEHTYIYEKIKAIIPPTERLDINMDGRNTGVREREEERPGGARKMLRTTTTNNNNNGNPGPSRVNQS</sequence>
<dbReference type="EMBL" id="HBIP01031760">
    <property type="protein sequence ID" value="CAE0504226.1"/>
    <property type="molecule type" value="Transcribed_RNA"/>
</dbReference>